<reference evidence="2 3" key="1">
    <citation type="submission" date="2019-03" db="EMBL/GenBank/DDBJ databases">
        <title>Draft genome sequences of novel Actinobacteria.</title>
        <authorList>
            <person name="Sahin N."/>
            <person name="Ay H."/>
            <person name="Saygin H."/>
        </authorList>
    </citation>
    <scope>NUCLEOTIDE SEQUENCE [LARGE SCALE GENOMIC DNA]</scope>
    <source>
        <strain evidence="2 3">JCM 30547</strain>
    </source>
</reference>
<feature type="region of interest" description="Disordered" evidence="1">
    <location>
        <begin position="1"/>
        <end position="70"/>
    </location>
</feature>
<evidence type="ECO:0000256" key="1">
    <source>
        <dbReference type="SAM" id="MobiDB-lite"/>
    </source>
</evidence>
<feature type="non-terminal residue" evidence="2">
    <location>
        <position position="1"/>
    </location>
</feature>
<protein>
    <submittedName>
        <fullName evidence="2">Uncharacterized protein</fullName>
    </submittedName>
</protein>
<evidence type="ECO:0000313" key="3">
    <source>
        <dbReference type="Proteomes" id="UP000295075"/>
    </source>
</evidence>
<name>A0A4R4NY35_9ACTN</name>
<accession>A0A4R4NY35</accession>
<keyword evidence="3" id="KW-1185">Reference proteome</keyword>
<proteinExistence type="predicted"/>
<gene>
    <name evidence="2" type="ORF">E1261_44925</name>
</gene>
<dbReference type="AlphaFoldDB" id="A0A4R4NY35"/>
<feature type="compositionally biased region" description="Basic residues" evidence="1">
    <location>
        <begin position="1"/>
        <end position="20"/>
    </location>
</feature>
<comment type="caution">
    <text evidence="2">The sequence shown here is derived from an EMBL/GenBank/DDBJ whole genome shotgun (WGS) entry which is preliminary data.</text>
</comment>
<organism evidence="2 3">
    <name type="scientific">Kribbella albertanoniae</name>
    <dbReference type="NCBI Taxonomy" id="1266829"/>
    <lineage>
        <taxon>Bacteria</taxon>
        <taxon>Bacillati</taxon>
        <taxon>Actinomycetota</taxon>
        <taxon>Actinomycetes</taxon>
        <taxon>Propionibacteriales</taxon>
        <taxon>Kribbellaceae</taxon>
        <taxon>Kribbella</taxon>
    </lineage>
</organism>
<sequence length="97" mass="10478">PATAHRRPPRTAGHRARRPPRTPATAHPRHRAPPATAHAGHRAPPAPSPTADQAHHETAAPPSPHGSLLSRCPGLTGLWLRCVMLEFCAIRWILGTR</sequence>
<dbReference type="EMBL" id="SMKA01000551">
    <property type="protein sequence ID" value="TDC13120.1"/>
    <property type="molecule type" value="Genomic_DNA"/>
</dbReference>
<dbReference type="Proteomes" id="UP000295075">
    <property type="component" value="Unassembled WGS sequence"/>
</dbReference>
<evidence type="ECO:0000313" key="2">
    <source>
        <dbReference type="EMBL" id="TDC13120.1"/>
    </source>
</evidence>